<reference evidence="1" key="1">
    <citation type="submission" date="2018-03" db="EMBL/GenBank/DDBJ databases">
        <title>Genomic characterization of a polymicrobial infection associated with a disease outbreak in Pacific white shrimp (Litopenaeus vannamei).</title>
        <authorList>
            <person name="Turner J.W."/>
            <person name="Bachand P.T."/>
            <person name="Tallman J."/>
            <person name="Elledge N.C."/>
            <person name="Pinnell L.J."/>
            <person name="Laughlin R.C."/>
            <person name="Zimba P.V."/>
        </authorList>
    </citation>
    <scope>NUCLEOTIDE SEQUENCE</scope>
    <source>
        <strain evidence="1">Hep-2b-22</strain>
    </source>
</reference>
<comment type="caution">
    <text evidence="1">The sequence shown here is derived from an EMBL/GenBank/DDBJ whole genome shotgun (WGS) entry which is preliminary data.</text>
</comment>
<name>A0ACD3T042_PHODM</name>
<gene>
    <name evidence="1" type="ORF">DA092_05300</name>
</gene>
<protein>
    <submittedName>
        <fullName evidence="1">Uncharacterized protein</fullName>
    </submittedName>
</protein>
<organism evidence="1 2">
    <name type="scientific">Photobacterium damselae</name>
    <dbReference type="NCBI Taxonomy" id="38293"/>
    <lineage>
        <taxon>Bacteria</taxon>
        <taxon>Pseudomonadati</taxon>
        <taxon>Pseudomonadota</taxon>
        <taxon>Gammaproteobacteria</taxon>
        <taxon>Vibrionales</taxon>
        <taxon>Vibrionaceae</taxon>
        <taxon>Photobacterium</taxon>
    </lineage>
</organism>
<proteinExistence type="predicted"/>
<accession>A0ACD3T042</accession>
<keyword evidence="2" id="KW-1185">Reference proteome</keyword>
<dbReference type="Proteomes" id="UP000718715">
    <property type="component" value="Unassembled WGS sequence"/>
</dbReference>
<sequence>MFSRTTRMLDQYKLKASWAAFYSDEDKSGIRSIPLLSANKRSFYAAISYPDNAESIMIEVCKDTKIPSSIDSLGFSITCQLLPNKKYVIIVSKSRDASLDIFYTMCIDLIDCVSQSQHSSAIISRLFAWKNFMKTPTNHLSQSSERGLFGELIVLNKLIDLCESHSKLLDSWLGPIRGLHDFEFPKGSIEVKSTVKSSNCAQITSLDQLDVTPESSLYLALVKLKKCSHSGLTLDDLVKSTAARLDPSLKPDFYSKLIFCGYLPSHQVSRPYKVQYRSNECYYYHVDQAFPCLRASNVPHQVKNISYQLDLTRQPEVTSAVIEELVEGL</sequence>
<evidence type="ECO:0000313" key="1">
    <source>
        <dbReference type="EMBL" id="TMX77175.1"/>
    </source>
</evidence>
<dbReference type="EMBL" id="PZOJ01000012">
    <property type="protein sequence ID" value="TMX77175.1"/>
    <property type="molecule type" value="Genomic_DNA"/>
</dbReference>
<evidence type="ECO:0000313" key="2">
    <source>
        <dbReference type="Proteomes" id="UP000718715"/>
    </source>
</evidence>